<evidence type="ECO:0000256" key="6">
    <source>
        <dbReference type="ARBA" id="ARBA00022490"/>
    </source>
</evidence>
<dbReference type="GO" id="GO:0006166">
    <property type="term" value="P:purine ribonucleoside salvage"/>
    <property type="evidence" value="ECO:0007669"/>
    <property type="project" value="UniProtKB-KW"/>
</dbReference>
<dbReference type="PANTHER" id="PTHR32315">
    <property type="entry name" value="ADENINE PHOSPHORIBOSYLTRANSFERASE"/>
    <property type="match status" value="1"/>
</dbReference>
<comment type="pathway">
    <text evidence="3">Purine metabolism; AMP biosynthesis via salvage pathway; AMP from adenine: step 1/1.</text>
</comment>
<dbReference type="GO" id="GO:0003999">
    <property type="term" value="F:adenine phosphoribosyltransferase activity"/>
    <property type="evidence" value="ECO:0007669"/>
    <property type="project" value="UniProtKB-EC"/>
</dbReference>
<gene>
    <name evidence="8" type="ORF">PHYPO_G00147010</name>
</gene>
<dbReference type="AlphaFoldDB" id="A0A5N5K3L6"/>
<protein>
    <recommendedName>
        <fullName evidence="5">adenine phosphoribosyltransferase</fullName>
        <ecNumber evidence="5">2.4.2.7</ecNumber>
    </recommendedName>
</protein>
<dbReference type="GO" id="GO:0006168">
    <property type="term" value="P:adenine salvage"/>
    <property type="evidence" value="ECO:0007669"/>
    <property type="project" value="TreeGrafter"/>
</dbReference>
<dbReference type="Proteomes" id="UP000327468">
    <property type="component" value="Chromosome 25"/>
</dbReference>
<reference evidence="8 9" key="1">
    <citation type="submission" date="2019-06" db="EMBL/GenBank/DDBJ databases">
        <title>A chromosome-scale genome assembly of the striped catfish, Pangasianodon hypophthalmus.</title>
        <authorList>
            <person name="Wen M."/>
            <person name="Zahm M."/>
            <person name="Roques C."/>
            <person name="Cabau C."/>
            <person name="Klopp C."/>
            <person name="Donnadieu C."/>
            <person name="Jouanno E."/>
            <person name="Avarre J.-C."/>
            <person name="Campet M."/>
            <person name="Ha T.T.T."/>
            <person name="Dugue R."/>
            <person name="Lampietro C."/>
            <person name="Louis A."/>
            <person name="Herpin A."/>
            <person name="Echchiki A."/>
            <person name="Berthelot C."/>
            <person name="Parey E."/>
            <person name="Roest-Crollius H."/>
            <person name="Braasch I."/>
            <person name="Postlethwait J."/>
            <person name="Bobe J."/>
            <person name="Montfort J."/>
            <person name="Bouchez O."/>
            <person name="Begum T."/>
            <person name="Schartl M."/>
            <person name="Guiguen Y."/>
        </authorList>
    </citation>
    <scope>NUCLEOTIDE SEQUENCE [LARGE SCALE GENOMIC DNA]</scope>
    <source>
        <strain evidence="8 9">Indonesia</strain>
        <tissue evidence="8">Blood</tissue>
    </source>
</reference>
<keyword evidence="7" id="KW-0660">Purine salvage</keyword>
<organism evidence="8 9">
    <name type="scientific">Pangasianodon hypophthalmus</name>
    <name type="common">Striped catfish</name>
    <name type="synonym">Helicophagus hypophthalmus</name>
    <dbReference type="NCBI Taxonomy" id="310915"/>
    <lineage>
        <taxon>Eukaryota</taxon>
        <taxon>Metazoa</taxon>
        <taxon>Chordata</taxon>
        <taxon>Craniata</taxon>
        <taxon>Vertebrata</taxon>
        <taxon>Euteleostomi</taxon>
        <taxon>Actinopterygii</taxon>
        <taxon>Neopterygii</taxon>
        <taxon>Teleostei</taxon>
        <taxon>Ostariophysi</taxon>
        <taxon>Siluriformes</taxon>
        <taxon>Pangasiidae</taxon>
        <taxon>Pangasianodon</taxon>
    </lineage>
</organism>
<keyword evidence="6" id="KW-0963">Cytoplasm</keyword>
<dbReference type="GO" id="GO:0005737">
    <property type="term" value="C:cytoplasm"/>
    <property type="evidence" value="ECO:0007669"/>
    <property type="project" value="UniProtKB-SubCell"/>
</dbReference>
<evidence type="ECO:0000256" key="2">
    <source>
        <dbReference type="ARBA" id="ARBA00004496"/>
    </source>
</evidence>
<evidence type="ECO:0000256" key="1">
    <source>
        <dbReference type="ARBA" id="ARBA00000868"/>
    </source>
</evidence>
<comment type="subcellular location">
    <subcellularLocation>
        <location evidence="2">Cytoplasm</location>
    </subcellularLocation>
</comment>
<dbReference type="Gene3D" id="3.40.50.2020">
    <property type="match status" value="1"/>
</dbReference>
<name>A0A5N5K3L6_PANHP</name>
<comment type="similarity">
    <text evidence="4">Belongs to the purine/pyrimidine phosphoribosyltransferase family.</text>
</comment>
<accession>A0A5N5K3L6</accession>
<sequence length="66" mass="7500">MADSTRAQKLDLVLQHIRNVPDFPSKGIMFKDICPILKEPKALAAVIDLFEEHVRQNHPHTELIVA</sequence>
<dbReference type="EC" id="2.4.2.7" evidence="5"/>
<evidence type="ECO:0000256" key="3">
    <source>
        <dbReference type="ARBA" id="ARBA00004659"/>
    </source>
</evidence>
<evidence type="ECO:0000313" key="9">
    <source>
        <dbReference type="Proteomes" id="UP000327468"/>
    </source>
</evidence>
<evidence type="ECO:0000256" key="4">
    <source>
        <dbReference type="ARBA" id="ARBA00008391"/>
    </source>
</evidence>
<evidence type="ECO:0000256" key="5">
    <source>
        <dbReference type="ARBA" id="ARBA00011893"/>
    </source>
</evidence>
<dbReference type="InterPro" id="IPR050054">
    <property type="entry name" value="UPRTase/APRTase"/>
</dbReference>
<keyword evidence="9" id="KW-1185">Reference proteome</keyword>
<dbReference type="GO" id="GO:0044209">
    <property type="term" value="P:AMP salvage"/>
    <property type="evidence" value="ECO:0007669"/>
    <property type="project" value="TreeGrafter"/>
</dbReference>
<dbReference type="GO" id="GO:0002055">
    <property type="term" value="F:adenine binding"/>
    <property type="evidence" value="ECO:0007669"/>
    <property type="project" value="TreeGrafter"/>
</dbReference>
<proteinExistence type="inferred from homology"/>
<comment type="catalytic activity">
    <reaction evidence="1">
        <text>AMP + diphosphate = 5-phospho-alpha-D-ribose 1-diphosphate + adenine</text>
        <dbReference type="Rhea" id="RHEA:16609"/>
        <dbReference type="ChEBI" id="CHEBI:16708"/>
        <dbReference type="ChEBI" id="CHEBI:33019"/>
        <dbReference type="ChEBI" id="CHEBI:58017"/>
        <dbReference type="ChEBI" id="CHEBI:456215"/>
        <dbReference type="EC" id="2.4.2.7"/>
    </reaction>
</comment>
<comment type="caution">
    <text evidence="8">The sequence shown here is derived from an EMBL/GenBank/DDBJ whole genome shotgun (WGS) entry which is preliminary data.</text>
</comment>
<dbReference type="GO" id="GO:0016208">
    <property type="term" value="F:AMP binding"/>
    <property type="evidence" value="ECO:0007669"/>
    <property type="project" value="TreeGrafter"/>
</dbReference>
<dbReference type="EMBL" id="VFJC01000026">
    <property type="protein sequence ID" value="KAB5526028.1"/>
    <property type="molecule type" value="Genomic_DNA"/>
</dbReference>
<dbReference type="SUPFAM" id="SSF53271">
    <property type="entry name" value="PRTase-like"/>
    <property type="match status" value="1"/>
</dbReference>
<evidence type="ECO:0000313" key="8">
    <source>
        <dbReference type="EMBL" id="KAB5526028.1"/>
    </source>
</evidence>
<dbReference type="InterPro" id="IPR029057">
    <property type="entry name" value="PRTase-like"/>
</dbReference>
<dbReference type="PANTHER" id="PTHR32315:SF3">
    <property type="entry name" value="ADENINE PHOSPHORIBOSYLTRANSFERASE"/>
    <property type="match status" value="1"/>
</dbReference>
<evidence type="ECO:0000256" key="7">
    <source>
        <dbReference type="ARBA" id="ARBA00022726"/>
    </source>
</evidence>